<reference evidence="1 2" key="1">
    <citation type="journal article" date="2020" name="Cell">
        <title>Large-Scale Comparative Analyses of Tick Genomes Elucidate Their Genetic Diversity and Vector Capacities.</title>
        <authorList>
            <consortium name="Tick Genome and Microbiome Consortium (TIGMIC)"/>
            <person name="Jia N."/>
            <person name="Wang J."/>
            <person name="Shi W."/>
            <person name="Du L."/>
            <person name="Sun Y."/>
            <person name="Zhan W."/>
            <person name="Jiang J.F."/>
            <person name="Wang Q."/>
            <person name="Zhang B."/>
            <person name="Ji P."/>
            <person name="Bell-Sakyi L."/>
            <person name="Cui X.M."/>
            <person name="Yuan T.T."/>
            <person name="Jiang B.G."/>
            <person name="Yang W.F."/>
            <person name="Lam T.T."/>
            <person name="Chang Q.C."/>
            <person name="Ding S.J."/>
            <person name="Wang X.J."/>
            <person name="Zhu J.G."/>
            <person name="Ruan X.D."/>
            <person name="Zhao L."/>
            <person name="Wei J.T."/>
            <person name="Ye R.Z."/>
            <person name="Que T.C."/>
            <person name="Du C.H."/>
            <person name="Zhou Y.H."/>
            <person name="Cheng J.X."/>
            <person name="Dai P.F."/>
            <person name="Guo W.B."/>
            <person name="Han X.H."/>
            <person name="Huang E.J."/>
            <person name="Li L.F."/>
            <person name="Wei W."/>
            <person name="Gao Y.C."/>
            <person name="Liu J.Z."/>
            <person name="Shao H.Z."/>
            <person name="Wang X."/>
            <person name="Wang C.C."/>
            <person name="Yang T.C."/>
            <person name="Huo Q.B."/>
            <person name="Li W."/>
            <person name="Chen H.Y."/>
            <person name="Chen S.E."/>
            <person name="Zhou L.G."/>
            <person name="Ni X.B."/>
            <person name="Tian J.H."/>
            <person name="Sheng Y."/>
            <person name="Liu T."/>
            <person name="Pan Y.S."/>
            <person name="Xia L.Y."/>
            <person name="Li J."/>
            <person name="Zhao F."/>
            <person name="Cao W.C."/>
        </authorList>
    </citation>
    <scope>NUCLEOTIDE SEQUENCE [LARGE SCALE GENOMIC DNA]</scope>
    <source>
        <strain evidence="1">Iper-2018</strain>
    </source>
</reference>
<keyword evidence="2" id="KW-1185">Reference proteome</keyword>
<name>A0AC60Q4T7_IXOPE</name>
<protein>
    <submittedName>
        <fullName evidence="1">Uncharacterized protein</fullName>
    </submittedName>
</protein>
<evidence type="ECO:0000313" key="2">
    <source>
        <dbReference type="Proteomes" id="UP000805193"/>
    </source>
</evidence>
<evidence type="ECO:0000313" key="1">
    <source>
        <dbReference type="EMBL" id="KAG0428555.1"/>
    </source>
</evidence>
<comment type="caution">
    <text evidence="1">The sequence shown here is derived from an EMBL/GenBank/DDBJ whole genome shotgun (WGS) entry which is preliminary data.</text>
</comment>
<accession>A0AC60Q4T7</accession>
<sequence length="389" mass="42689">MASFQRPAHHFTKDTVPYLLKSPSLEEGEDCRGLPVLPTLLIALHRRSDILRHGPWQEKAFRWLMSRGRQLDALCHNRTMGLLKKQGDRRSAVERLEASKAQYVKSERLLDCRQGLRGGPEAVPVCRPLDSRSPSAYELVERLRASPPAAALQRAPSLRPPSPPMRARALSETCSAQRRPFRQRSVREDGRLELQLRRLIAAGDCVEAPHKSLPDLSPSTARRASGGDPAGDGGGRPLEPRPRTASDYVGRSCSFRQCPAEPPRDVPSPRRPVLRSKSDVAHRRPPEPTRASRPAAPERFFDSLGLDAGAWRLVLSPSPPSTASRFFDSVSSVDSAAGRCSSLGSGDDDAGSHGPLRNLGDHAETSIVEKNARVIKWLFNCRRAAGTAS</sequence>
<dbReference type="Proteomes" id="UP000805193">
    <property type="component" value="Unassembled WGS sequence"/>
</dbReference>
<gene>
    <name evidence="1" type="ORF">HPB47_024478</name>
</gene>
<proteinExistence type="predicted"/>
<dbReference type="EMBL" id="JABSTQ010009510">
    <property type="protein sequence ID" value="KAG0428555.1"/>
    <property type="molecule type" value="Genomic_DNA"/>
</dbReference>
<organism evidence="1 2">
    <name type="scientific">Ixodes persulcatus</name>
    <name type="common">Taiga tick</name>
    <dbReference type="NCBI Taxonomy" id="34615"/>
    <lineage>
        <taxon>Eukaryota</taxon>
        <taxon>Metazoa</taxon>
        <taxon>Ecdysozoa</taxon>
        <taxon>Arthropoda</taxon>
        <taxon>Chelicerata</taxon>
        <taxon>Arachnida</taxon>
        <taxon>Acari</taxon>
        <taxon>Parasitiformes</taxon>
        <taxon>Ixodida</taxon>
        <taxon>Ixodoidea</taxon>
        <taxon>Ixodidae</taxon>
        <taxon>Ixodinae</taxon>
        <taxon>Ixodes</taxon>
    </lineage>
</organism>